<evidence type="ECO:0000313" key="2">
    <source>
        <dbReference type="Proteomes" id="UP000224567"/>
    </source>
</evidence>
<keyword evidence="2" id="KW-1185">Reference proteome</keyword>
<dbReference type="Proteomes" id="UP000224567">
    <property type="component" value="Unassembled WGS sequence"/>
</dbReference>
<organism evidence="1 2">
    <name type="scientific">Capsicum baccatum</name>
    <name type="common">Peruvian pepper</name>
    <dbReference type="NCBI Taxonomy" id="33114"/>
    <lineage>
        <taxon>Eukaryota</taxon>
        <taxon>Viridiplantae</taxon>
        <taxon>Streptophyta</taxon>
        <taxon>Embryophyta</taxon>
        <taxon>Tracheophyta</taxon>
        <taxon>Spermatophyta</taxon>
        <taxon>Magnoliopsida</taxon>
        <taxon>eudicotyledons</taxon>
        <taxon>Gunneridae</taxon>
        <taxon>Pentapetalae</taxon>
        <taxon>asterids</taxon>
        <taxon>lamiids</taxon>
        <taxon>Solanales</taxon>
        <taxon>Solanaceae</taxon>
        <taxon>Solanoideae</taxon>
        <taxon>Capsiceae</taxon>
        <taxon>Capsicum</taxon>
    </lineage>
</organism>
<gene>
    <name evidence="1" type="ORF">CQW23_10702</name>
</gene>
<sequence length="138" mass="15809">MNLQFCRSNSYLLSRRAKKIAVDGRDYVDFSYPAPPIGIEATPKKADEEFASRKSIEEEVMVALRNESITIIGKCGSRNKKLVMTTNLELVMMEADQRSKRMALDVLDELQSEVDEEFESKKLKKEDVMADLEMRVLL</sequence>
<evidence type="ECO:0000313" key="1">
    <source>
        <dbReference type="EMBL" id="PHT50955.1"/>
    </source>
</evidence>
<reference evidence="2" key="2">
    <citation type="journal article" date="2017" name="J. Anim. Genet.">
        <title>Multiple reference genome sequences of hot pepper reveal the massive evolution of plant disease resistance genes by retroduplication.</title>
        <authorList>
            <person name="Kim S."/>
            <person name="Park J."/>
            <person name="Yeom S.-I."/>
            <person name="Kim Y.-M."/>
            <person name="Seo E."/>
            <person name="Kim K.-T."/>
            <person name="Kim M.-S."/>
            <person name="Lee J.M."/>
            <person name="Cheong K."/>
            <person name="Shin H.-S."/>
            <person name="Kim S.-B."/>
            <person name="Han K."/>
            <person name="Lee J."/>
            <person name="Park M."/>
            <person name="Lee H.-A."/>
            <person name="Lee H.-Y."/>
            <person name="Lee Y."/>
            <person name="Oh S."/>
            <person name="Lee J.H."/>
            <person name="Choi E."/>
            <person name="Choi E."/>
            <person name="Lee S.E."/>
            <person name="Jeon J."/>
            <person name="Kim H."/>
            <person name="Choi G."/>
            <person name="Song H."/>
            <person name="Lee J."/>
            <person name="Lee S.-C."/>
            <person name="Kwon J.-K."/>
            <person name="Lee H.-Y."/>
            <person name="Koo N."/>
            <person name="Hong Y."/>
            <person name="Kim R.W."/>
            <person name="Kang W.-H."/>
            <person name="Huh J.H."/>
            <person name="Kang B.-C."/>
            <person name="Yang T.-J."/>
            <person name="Lee Y.-H."/>
            <person name="Bennetzen J.L."/>
            <person name="Choi D."/>
        </authorList>
    </citation>
    <scope>NUCLEOTIDE SEQUENCE [LARGE SCALE GENOMIC DNA]</scope>
    <source>
        <strain evidence="2">cv. PBC81</strain>
    </source>
</reference>
<dbReference type="EMBL" id="MLFT02000004">
    <property type="protein sequence ID" value="PHT50955.1"/>
    <property type="molecule type" value="Genomic_DNA"/>
</dbReference>
<proteinExistence type="predicted"/>
<comment type="caution">
    <text evidence="1">The sequence shown here is derived from an EMBL/GenBank/DDBJ whole genome shotgun (WGS) entry which is preliminary data.</text>
</comment>
<dbReference type="AlphaFoldDB" id="A0A2G2X0G4"/>
<accession>A0A2G2X0G4</accession>
<name>A0A2G2X0G4_CAPBA</name>
<dbReference type="OrthoDB" id="1325436at2759"/>
<reference evidence="1 2" key="1">
    <citation type="journal article" date="2017" name="Genome Biol.">
        <title>New reference genome sequences of hot pepper reveal the massive evolution of plant disease-resistance genes by retroduplication.</title>
        <authorList>
            <person name="Kim S."/>
            <person name="Park J."/>
            <person name="Yeom S.I."/>
            <person name="Kim Y.M."/>
            <person name="Seo E."/>
            <person name="Kim K.T."/>
            <person name="Kim M.S."/>
            <person name="Lee J.M."/>
            <person name="Cheong K."/>
            <person name="Shin H.S."/>
            <person name="Kim S.B."/>
            <person name="Han K."/>
            <person name="Lee J."/>
            <person name="Park M."/>
            <person name="Lee H.A."/>
            <person name="Lee H.Y."/>
            <person name="Lee Y."/>
            <person name="Oh S."/>
            <person name="Lee J.H."/>
            <person name="Choi E."/>
            <person name="Choi E."/>
            <person name="Lee S.E."/>
            <person name="Jeon J."/>
            <person name="Kim H."/>
            <person name="Choi G."/>
            <person name="Song H."/>
            <person name="Lee J."/>
            <person name="Lee S.C."/>
            <person name="Kwon J.K."/>
            <person name="Lee H.Y."/>
            <person name="Koo N."/>
            <person name="Hong Y."/>
            <person name="Kim R.W."/>
            <person name="Kang W.H."/>
            <person name="Huh J.H."/>
            <person name="Kang B.C."/>
            <person name="Yang T.J."/>
            <person name="Lee Y.H."/>
            <person name="Bennetzen J.L."/>
            <person name="Choi D."/>
        </authorList>
    </citation>
    <scope>NUCLEOTIDE SEQUENCE [LARGE SCALE GENOMIC DNA]</scope>
    <source>
        <strain evidence="2">cv. PBC81</strain>
    </source>
</reference>
<protein>
    <submittedName>
        <fullName evidence="1">Uncharacterized protein</fullName>
    </submittedName>
</protein>